<feature type="transmembrane region" description="Helical" evidence="1">
    <location>
        <begin position="265"/>
        <end position="288"/>
    </location>
</feature>
<sequence length="364" mass="41964">MTALQDEREGFFTSTNVQNRIREVLLRLDEESYSKEEEDFAPIFNFTVKSLTLMLEQGDKFDSLCKFNIKNIGDALLRTLTTTLTQKNNKDKILLLLPLCYRFLSEFDFNQETDASIELLSTLNSIRYREKSLPADIENAIRYAELFMPARILKEASQDPNLSSIREFNKNVHELPKLKAILAKDLDEREKRVTDLRTALDQYKQAFNFIGLYDGFNSLANKKRLMAWLHVAGLLIIGTCMLLPATLKLYYLIESGEYLKADLTINIQLLISIAAIELLLLYFFRVVLQSLKSIRGQLLQLDLRRSICRFIQSYAEYASEINNTQILARFEALIFSGIVAQEDNIPSTFDGIEHITKLIDSVRR</sequence>
<dbReference type="EMBL" id="WOAJ01000027">
    <property type="protein sequence ID" value="MUI62123.1"/>
    <property type="molecule type" value="Genomic_DNA"/>
</dbReference>
<proteinExistence type="predicted"/>
<comment type="caution">
    <text evidence="2">The sequence shown here is derived from an EMBL/GenBank/DDBJ whole genome shotgun (WGS) entry which is preliminary data.</text>
</comment>
<reference evidence="2" key="1">
    <citation type="submission" date="2019-11" db="EMBL/GenBank/DDBJ databases">
        <title>Genomes of ocular Pseudomonas aeruginosa isolates.</title>
        <authorList>
            <person name="Khan M."/>
            <person name="Rice S.A."/>
            <person name="Willcox M.D.P."/>
            <person name="Stapleton F."/>
        </authorList>
    </citation>
    <scope>NUCLEOTIDE SEQUENCE</scope>
    <source>
        <strain evidence="2">PA206</strain>
    </source>
</reference>
<organism evidence="2">
    <name type="scientific">Pseudomonas aeruginosa</name>
    <dbReference type="NCBI Taxonomy" id="287"/>
    <lineage>
        <taxon>Bacteria</taxon>
        <taxon>Pseudomonadati</taxon>
        <taxon>Pseudomonadota</taxon>
        <taxon>Gammaproteobacteria</taxon>
        <taxon>Pseudomonadales</taxon>
        <taxon>Pseudomonadaceae</taxon>
        <taxon>Pseudomonas</taxon>
    </lineage>
</organism>
<protein>
    <submittedName>
        <fullName evidence="2">Uncharacterized protein</fullName>
    </submittedName>
</protein>
<dbReference type="AlphaFoldDB" id="A0A6A9KGK6"/>
<evidence type="ECO:0000256" key="1">
    <source>
        <dbReference type="SAM" id="Phobius"/>
    </source>
</evidence>
<keyword evidence="1" id="KW-0472">Membrane</keyword>
<accession>A0A6A9KGK6</accession>
<keyword evidence="1" id="KW-1133">Transmembrane helix</keyword>
<keyword evidence="1" id="KW-0812">Transmembrane</keyword>
<dbReference type="RefSeq" id="WP_155682099.1">
    <property type="nucleotide sequence ID" value="NZ_WOAJ01000027.1"/>
</dbReference>
<evidence type="ECO:0000313" key="2">
    <source>
        <dbReference type="EMBL" id="MUI62123.1"/>
    </source>
</evidence>
<feature type="transmembrane region" description="Helical" evidence="1">
    <location>
        <begin position="227"/>
        <end position="253"/>
    </location>
</feature>
<gene>
    <name evidence="2" type="ORF">GNQ20_30380</name>
</gene>
<name>A0A6A9KGK6_PSEAI</name>